<name>A0A820M1N4_9BILA</name>
<dbReference type="EMBL" id="CAJOAZ010022551">
    <property type="protein sequence ID" value="CAF4366663.1"/>
    <property type="molecule type" value="Genomic_DNA"/>
</dbReference>
<organism evidence="1 2">
    <name type="scientific">Adineta steineri</name>
    <dbReference type="NCBI Taxonomy" id="433720"/>
    <lineage>
        <taxon>Eukaryota</taxon>
        <taxon>Metazoa</taxon>
        <taxon>Spiralia</taxon>
        <taxon>Gnathifera</taxon>
        <taxon>Rotifera</taxon>
        <taxon>Eurotatoria</taxon>
        <taxon>Bdelloidea</taxon>
        <taxon>Adinetida</taxon>
        <taxon>Adinetidae</taxon>
        <taxon>Adineta</taxon>
    </lineage>
</organism>
<reference evidence="1" key="1">
    <citation type="submission" date="2021-02" db="EMBL/GenBank/DDBJ databases">
        <authorList>
            <person name="Nowell W R."/>
        </authorList>
    </citation>
    <scope>NUCLEOTIDE SEQUENCE</scope>
</reference>
<feature type="non-terminal residue" evidence="1">
    <location>
        <position position="1"/>
    </location>
</feature>
<dbReference type="Proteomes" id="UP000663844">
    <property type="component" value="Unassembled WGS sequence"/>
</dbReference>
<accession>A0A820M1N4</accession>
<dbReference type="AlphaFoldDB" id="A0A820M1N4"/>
<comment type="caution">
    <text evidence="1">The sequence shown here is derived from an EMBL/GenBank/DDBJ whole genome shotgun (WGS) entry which is preliminary data.</text>
</comment>
<evidence type="ECO:0000313" key="1">
    <source>
        <dbReference type="EMBL" id="CAF4366663.1"/>
    </source>
</evidence>
<protein>
    <submittedName>
        <fullName evidence="1">Uncharacterized protein</fullName>
    </submittedName>
</protein>
<gene>
    <name evidence="1" type="ORF">OXD698_LOCUS49609</name>
</gene>
<proteinExistence type="predicted"/>
<evidence type="ECO:0000313" key="2">
    <source>
        <dbReference type="Proteomes" id="UP000663844"/>
    </source>
</evidence>
<sequence length="125" mass="14676">NPIDHSKTNLSIRTSSKSLLITKTNQTNVITLAHAVRILQAYERARQGRVHAYFMHRMKNEVKITETKLINDNHLNDSCLIIQTIWRQKYAEKLFDEKKIEQQKLLGMVRIIMPTFSLFILQVIE</sequence>